<dbReference type="Proteomes" id="UP001597296">
    <property type="component" value="Unassembled WGS sequence"/>
</dbReference>
<dbReference type="PANTHER" id="PTHR31223:SF70">
    <property type="entry name" value="LOG FAMILY PROTEIN YJL055W"/>
    <property type="match status" value="1"/>
</dbReference>
<evidence type="ECO:0000313" key="5">
    <source>
        <dbReference type="Proteomes" id="UP001597296"/>
    </source>
</evidence>
<organism evidence="4 5">
    <name type="scientific">Phaeospirillum tilakii</name>
    <dbReference type="NCBI Taxonomy" id="741673"/>
    <lineage>
        <taxon>Bacteria</taxon>
        <taxon>Pseudomonadati</taxon>
        <taxon>Pseudomonadota</taxon>
        <taxon>Alphaproteobacteria</taxon>
        <taxon>Rhodospirillales</taxon>
        <taxon>Rhodospirillaceae</taxon>
        <taxon>Phaeospirillum</taxon>
    </lineage>
</organism>
<proteinExistence type="inferred from homology"/>
<comment type="catalytic activity">
    <reaction evidence="1">
        <text>AMP + H2O = D-ribose 5-phosphate + adenine</text>
        <dbReference type="Rhea" id="RHEA:20129"/>
        <dbReference type="ChEBI" id="CHEBI:15377"/>
        <dbReference type="ChEBI" id="CHEBI:16708"/>
        <dbReference type="ChEBI" id="CHEBI:78346"/>
        <dbReference type="ChEBI" id="CHEBI:456215"/>
        <dbReference type="EC" id="3.2.2.4"/>
    </reaction>
</comment>
<keyword evidence="3" id="KW-0378">Hydrolase</keyword>
<comment type="similarity">
    <text evidence="2 3">Belongs to the LOG family.</text>
</comment>
<dbReference type="NCBIfam" id="TIGR00730">
    <property type="entry name" value="Rossman fold protein, TIGR00730 family"/>
    <property type="match status" value="1"/>
</dbReference>
<accession>A0ABW5C9V6</accession>
<dbReference type="EC" id="3.2.2.n1" evidence="3"/>
<reference evidence="5" key="1">
    <citation type="journal article" date="2019" name="Int. J. Syst. Evol. Microbiol.">
        <title>The Global Catalogue of Microorganisms (GCM) 10K type strain sequencing project: providing services to taxonomists for standard genome sequencing and annotation.</title>
        <authorList>
            <consortium name="The Broad Institute Genomics Platform"/>
            <consortium name="The Broad Institute Genome Sequencing Center for Infectious Disease"/>
            <person name="Wu L."/>
            <person name="Ma J."/>
        </authorList>
    </citation>
    <scope>NUCLEOTIDE SEQUENCE [LARGE SCALE GENOMIC DNA]</scope>
    <source>
        <strain evidence="5">KCTC 15012</strain>
    </source>
</reference>
<protein>
    <recommendedName>
        <fullName evidence="3">Cytokinin riboside 5'-monophosphate phosphoribohydrolase</fullName>
        <ecNumber evidence="3">3.2.2.n1</ecNumber>
    </recommendedName>
</protein>
<dbReference type="Gene3D" id="3.40.50.450">
    <property type="match status" value="1"/>
</dbReference>
<evidence type="ECO:0000256" key="3">
    <source>
        <dbReference type="RuleBase" id="RU363015"/>
    </source>
</evidence>
<dbReference type="PANTHER" id="PTHR31223">
    <property type="entry name" value="LOG FAMILY PROTEIN YJL055W"/>
    <property type="match status" value="1"/>
</dbReference>
<sequence>MRRVCVFCGSSFGTRPAYAEATRRLGRMLAENGLELVYGGGCVGLMGEVADAVLAAGGRVTGVIPEGMVRREVAHQGLTELRVVGSMHERKATMVELADGFIALPGGIGTLDELFEIWGWGQLGLHSKPLGFLDVEHYYRDLMLFLDHVAAEGFMRARHRAMVAIEADPAALLAAMAEFEMPETIWDHEIGRR</sequence>
<evidence type="ECO:0000256" key="1">
    <source>
        <dbReference type="ARBA" id="ARBA00000274"/>
    </source>
</evidence>
<dbReference type="InterPro" id="IPR031100">
    <property type="entry name" value="LOG_fam"/>
</dbReference>
<dbReference type="Pfam" id="PF03641">
    <property type="entry name" value="Lysine_decarbox"/>
    <property type="match status" value="1"/>
</dbReference>
<evidence type="ECO:0000256" key="2">
    <source>
        <dbReference type="ARBA" id="ARBA00006763"/>
    </source>
</evidence>
<dbReference type="SUPFAM" id="SSF102405">
    <property type="entry name" value="MCP/YpsA-like"/>
    <property type="match status" value="1"/>
</dbReference>
<dbReference type="InterPro" id="IPR005269">
    <property type="entry name" value="LOG"/>
</dbReference>
<keyword evidence="3" id="KW-0203">Cytokinin biosynthesis</keyword>
<gene>
    <name evidence="4" type="ORF">ACFSNB_07195</name>
</gene>
<dbReference type="EMBL" id="JBHUIY010000011">
    <property type="protein sequence ID" value="MFD2233587.1"/>
    <property type="molecule type" value="Genomic_DNA"/>
</dbReference>
<dbReference type="RefSeq" id="WP_377315395.1">
    <property type="nucleotide sequence ID" value="NZ_JBHUIY010000011.1"/>
</dbReference>
<name>A0ABW5C9V6_9PROT</name>
<keyword evidence="5" id="KW-1185">Reference proteome</keyword>
<evidence type="ECO:0000313" key="4">
    <source>
        <dbReference type="EMBL" id="MFD2233587.1"/>
    </source>
</evidence>
<comment type="caution">
    <text evidence="4">The sequence shown here is derived from an EMBL/GenBank/DDBJ whole genome shotgun (WGS) entry which is preliminary data.</text>
</comment>